<feature type="compositionally biased region" description="Basic and acidic residues" evidence="1">
    <location>
        <begin position="157"/>
        <end position="166"/>
    </location>
</feature>
<evidence type="ECO:0000313" key="3">
    <source>
        <dbReference type="EMBL" id="PTL71867.1"/>
    </source>
</evidence>
<feature type="transmembrane region" description="Helical" evidence="2">
    <location>
        <begin position="27"/>
        <end position="46"/>
    </location>
</feature>
<dbReference type="RefSeq" id="WP_107573681.1">
    <property type="nucleotide sequence ID" value="NZ_PZPL01000001.1"/>
</dbReference>
<proteinExistence type="predicted"/>
<keyword evidence="4" id="KW-1185">Reference proteome</keyword>
<organism evidence="3 4">
    <name type="scientific">Rathayibacter caricis DSM 15933</name>
    <dbReference type="NCBI Taxonomy" id="1328867"/>
    <lineage>
        <taxon>Bacteria</taxon>
        <taxon>Bacillati</taxon>
        <taxon>Actinomycetota</taxon>
        <taxon>Actinomycetes</taxon>
        <taxon>Micrococcales</taxon>
        <taxon>Microbacteriaceae</taxon>
        <taxon>Rathayibacter</taxon>
    </lineage>
</organism>
<keyword evidence="2" id="KW-1133">Transmembrane helix</keyword>
<feature type="transmembrane region" description="Helical" evidence="2">
    <location>
        <begin position="199"/>
        <end position="222"/>
    </location>
</feature>
<evidence type="ECO:0000256" key="1">
    <source>
        <dbReference type="SAM" id="MobiDB-lite"/>
    </source>
</evidence>
<comment type="caution">
    <text evidence="3">The sequence shown here is derived from an EMBL/GenBank/DDBJ whole genome shotgun (WGS) entry which is preliminary data.</text>
</comment>
<name>A0A2T4UQS2_9MICO</name>
<dbReference type="AlphaFoldDB" id="A0A2T4UQS2"/>
<sequence length="223" mass="23410">MLPALVMLAGSAWGVAAADDPAAALVVYLGLFGFSAAVAVLIVGVLRVRNRRFLATASLRISDRAIEYTDARGRVVPFDRADPSLAALLTRVSAGPNSEGIRLPPSLVLFLSDGTRSLRLRGADWEIEDLRAVVAAVETPIPPAARGLRASGRRGRERADAARREAAAPPAAERTLSPGEINELIPGTMSLRETHPMTFALLIGFGSAALLLVVVVGIALAFA</sequence>
<evidence type="ECO:0000313" key="4">
    <source>
        <dbReference type="Proteomes" id="UP000241085"/>
    </source>
</evidence>
<feature type="region of interest" description="Disordered" evidence="1">
    <location>
        <begin position="146"/>
        <end position="179"/>
    </location>
</feature>
<accession>A0A2T4UQS2</accession>
<dbReference type="Proteomes" id="UP000241085">
    <property type="component" value="Unassembled WGS sequence"/>
</dbReference>
<dbReference type="EMBL" id="PZPL01000001">
    <property type="protein sequence ID" value="PTL71867.1"/>
    <property type="molecule type" value="Genomic_DNA"/>
</dbReference>
<keyword evidence="2" id="KW-0472">Membrane</keyword>
<evidence type="ECO:0000256" key="2">
    <source>
        <dbReference type="SAM" id="Phobius"/>
    </source>
</evidence>
<reference evidence="3 4" key="1">
    <citation type="submission" date="2018-03" db="EMBL/GenBank/DDBJ databases">
        <title>Bacteriophage NCPPB3778 and a type I-E CRISPR drive the evolution of the US Biological Select Agent, Rathayibacter toxicus.</title>
        <authorList>
            <person name="Davis E.W.II."/>
            <person name="Tabima J.F."/>
            <person name="Weisberg A.J."/>
            <person name="Dantas Lopes L."/>
            <person name="Wiseman M.S."/>
            <person name="Wiseman M.S."/>
            <person name="Pupko T."/>
            <person name="Belcher M.S."/>
            <person name="Sechler A.J."/>
            <person name="Tancos M.A."/>
            <person name="Schroeder B.K."/>
            <person name="Murray T.D."/>
            <person name="Luster D.G."/>
            <person name="Schneider W.L."/>
            <person name="Rogers E."/>
            <person name="Andreote F.D."/>
            <person name="Grunwald N.J."/>
            <person name="Putnam M.L."/>
            <person name="Chang J.H."/>
        </authorList>
    </citation>
    <scope>NUCLEOTIDE SEQUENCE [LARGE SCALE GENOMIC DNA]</scope>
    <source>
        <strain evidence="3 4">DSM 15933</strain>
    </source>
</reference>
<gene>
    <name evidence="3" type="ORF">C1I63_02770</name>
</gene>
<keyword evidence="2" id="KW-0812">Transmembrane</keyword>
<protein>
    <submittedName>
        <fullName evidence="3">Uncharacterized protein</fullName>
    </submittedName>
</protein>